<dbReference type="Proteomes" id="UP001642260">
    <property type="component" value="Unassembled WGS sequence"/>
</dbReference>
<feature type="compositionally biased region" description="Basic and acidic residues" evidence="1">
    <location>
        <begin position="118"/>
        <end position="133"/>
    </location>
</feature>
<comment type="caution">
    <text evidence="2">The sequence shown here is derived from an EMBL/GenBank/DDBJ whole genome shotgun (WGS) entry which is preliminary data.</text>
</comment>
<keyword evidence="3" id="KW-1185">Reference proteome</keyword>
<evidence type="ECO:0000313" key="2">
    <source>
        <dbReference type="EMBL" id="CAH8358069.1"/>
    </source>
</evidence>
<sequence>MLLARLFMLVLSVKFMLKGNKRPNSMLFFEMEHLTCTLWGEYGKQVVIEKNNKSIIVCVVRLACVTEYKESASYHIHQTHAKLWSGEDIWDYEIYNQKRKTEPLIKYYKRRMKKNKERSREQATKKKEEEEET</sequence>
<gene>
    <name evidence="2" type="ORF">ERUC_LOCUS23825</name>
</gene>
<proteinExistence type="predicted"/>
<accession>A0ABC8KLT7</accession>
<feature type="region of interest" description="Disordered" evidence="1">
    <location>
        <begin position="112"/>
        <end position="133"/>
    </location>
</feature>
<protein>
    <submittedName>
        <fullName evidence="2">Uncharacterized protein</fullName>
    </submittedName>
</protein>
<dbReference type="AlphaFoldDB" id="A0ABC8KLT7"/>
<organism evidence="2 3">
    <name type="scientific">Eruca vesicaria subsp. sativa</name>
    <name type="common">Garden rocket</name>
    <name type="synonym">Eruca sativa</name>
    <dbReference type="NCBI Taxonomy" id="29727"/>
    <lineage>
        <taxon>Eukaryota</taxon>
        <taxon>Viridiplantae</taxon>
        <taxon>Streptophyta</taxon>
        <taxon>Embryophyta</taxon>
        <taxon>Tracheophyta</taxon>
        <taxon>Spermatophyta</taxon>
        <taxon>Magnoliopsida</taxon>
        <taxon>eudicotyledons</taxon>
        <taxon>Gunneridae</taxon>
        <taxon>Pentapetalae</taxon>
        <taxon>rosids</taxon>
        <taxon>malvids</taxon>
        <taxon>Brassicales</taxon>
        <taxon>Brassicaceae</taxon>
        <taxon>Brassiceae</taxon>
        <taxon>Eruca</taxon>
    </lineage>
</organism>
<dbReference type="EMBL" id="CAKOAT010241820">
    <property type="protein sequence ID" value="CAH8358069.1"/>
    <property type="molecule type" value="Genomic_DNA"/>
</dbReference>
<name>A0ABC8KLT7_ERUVS</name>
<evidence type="ECO:0000313" key="3">
    <source>
        <dbReference type="Proteomes" id="UP001642260"/>
    </source>
</evidence>
<reference evidence="2 3" key="1">
    <citation type="submission" date="2022-03" db="EMBL/GenBank/DDBJ databases">
        <authorList>
            <person name="Macdonald S."/>
            <person name="Ahmed S."/>
            <person name="Newling K."/>
        </authorList>
    </citation>
    <scope>NUCLEOTIDE SEQUENCE [LARGE SCALE GENOMIC DNA]</scope>
</reference>
<evidence type="ECO:0000256" key="1">
    <source>
        <dbReference type="SAM" id="MobiDB-lite"/>
    </source>
</evidence>